<dbReference type="Pfam" id="PF00395">
    <property type="entry name" value="SLH"/>
    <property type="match status" value="1"/>
</dbReference>
<feature type="domain" description="SLH" evidence="2">
    <location>
        <begin position="59"/>
        <end position="123"/>
    </location>
</feature>
<reference evidence="4" key="1">
    <citation type="journal article" date="2011" name="MBio">
        <title>Novel metabolic attributes of the genus Cyanothece, comprising a group of unicellular nitrogen-fixing Cyanobacteria.</title>
        <authorList>
            <person name="Bandyopadhyay A."/>
            <person name="Elvitigala T."/>
            <person name="Welsh E."/>
            <person name="Stockel J."/>
            <person name="Liberton M."/>
            <person name="Min H."/>
            <person name="Sherman L.A."/>
            <person name="Pakrasi H.B."/>
        </authorList>
    </citation>
    <scope>NUCLEOTIDE SEQUENCE [LARGE SCALE GENOMIC DNA]</scope>
    <source>
        <strain evidence="4">PCC 7424</strain>
    </source>
</reference>
<dbReference type="RefSeq" id="WP_012598519.1">
    <property type="nucleotide sequence ID" value="NC_011729.1"/>
</dbReference>
<evidence type="ECO:0000259" key="2">
    <source>
        <dbReference type="PROSITE" id="PS51272"/>
    </source>
</evidence>
<evidence type="ECO:0000313" key="3">
    <source>
        <dbReference type="EMBL" id="ACK69573.1"/>
    </source>
</evidence>
<dbReference type="PROSITE" id="PS51272">
    <property type="entry name" value="SLH"/>
    <property type="match status" value="1"/>
</dbReference>
<keyword evidence="4" id="KW-1185">Reference proteome</keyword>
<keyword evidence="1" id="KW-0732">Signal</keyword>
<proteinExistence type="predicted"/>
<sequence>MFTQIGKSLLLSCAVVGSLLVSSVWANDSVSSTNNNSAANSTIPQSPEEIAKAISQLRSIQELRDVDPTNWSYQALRNLVEQYGCIVGYPDRTYRGDRALTRYEFAAGLNACIEALERRILSAQQTRPPQVDIVIDEIRPVAYEDSYEQFADTFNRAFFNRTGKFWDIHGWSGQFNTWLGWRNFPGSFLENDIMRDAKTINIIYRNGQQQQTPLPRLITPDLPTPFNTSVLQNPSYLSGSPVGSGARPEVDIIIQPNPVYP</sequence>
<evidence type="ECO:0000313" key="4">
    <source>
        <dbReference type="Proteomes" id="UP000002384"/>
    </source>
</evidence>
<protein>
    <submittedName>
        <fullName evidence="3">S-layer domain protein</fullName>
    </submittedName>
</protein>
<name>B7KJX4_GLOC7</name>
<dbReference type="eggNOG" id="COG3203">
    <property type="taxonomic scope" value="Bacteria"/>
</dbReference>
<feature type="signal peptide" evidence="1">
    <location>
        <begin position="1"/>
        <end position="26"/>
    </location>
</feature>
<dbReference type="KEGG" id="cyc:PCC7424_1122"/>
<dbReference type="Proteomes" id="UP000002384">
    <property type="component" value="Chromosome"/>
</dbReference>
<dbReference type="AlphaFoldDB" id="B7KJX4"/>
<gene>
    <name evidence="3" type="ordered locus">PCC7424_1122</name>
</gene>
<organism evidence="3 4">
    <name type="scientific">Gloeothece citriformis (strain PCC 7424)</name>
    <name type="common">Cyanothece sp. (strain PCC 7424)</name>
    <dbReference type="NCBI Taxonomy" id="65393"/>
    <lineage>
        <taxon>Bacteria</taxon>
        <taxon>Bacillati</taxon>
        <taxon>Cyanobacteriota</taxon>
        <taxon>Cyanophyceae</taxon>
        <taxon>Oscillatoriophycideae</taxon>
        <taxon>Chroococcales</taxon>
        <taxon>Aphanothecaceae</taxon>
        <taxon>Gloeothece</taxon>
        <taxon>Gloeothece citriformis</taxon>
    </lineage>
</organism>
<dbReference type="InterPro" id="IPR051465">
    <property type="entry name" value="Cell_Envelope_Struct_Comp"/>
</dbReference>
<dbReference type="PANTHER" id="PTHR43308:SF1">
    <property type="entry name" value="OUTER MEMBRANE PROTEIN ALPHA"/>
    <property type="match status" value="1"/>
</dbReference>
<dbReference type="STRING" id="65393.PCC7424_1122"/>
<dbReference type="InterPro" id="IPR047684">
    <property type="entry name" value="Por_som-like"/>
</dbReference>
<dbReference type="HOGENOM" id="CLU_1068402_0_0_3"/>
<dbReference type="PANTHER" id="PTHR43308">
    <property type="entry name" value="OUTER MEMBRANE PROTEIN ALPHA-RELATED"/>
    <property type="match status" value="1"/>
</dbReference>
<evidence type="ECO:0000256" key="1">
    <source>
        <dbReference type="SAM" id="SignalP"/>
    </source>
</evidence>
<dbReference type="InterPro" id="IPR001119">
    <property type="entry name" value="SLH_dom"/>
</dbReference>
<dbReference type="NCBIfam" id="NF033921">
    <property type="entry name" value="por_somb"/>
    <property type="match status" value="1"/>
</dbReference>
<feature type="chain" id="PRO_5002859040" evidence="1">
    <location>
        <begin position="27"/>
        <end position="261"/>
    </location>
</feature>
<dbReference type="EMBL" id="CP001291">
    <property type="protein sequence ID" value="ACK69573.1"/>
    <property type="molecule type" value="Genomic_DNA"/>
</dbReference>
<dbReference type="OrthoDB" id="468251at2"/>
<accession>B7KJX4</accession>